<gene>
    <name evidence="5" type="ORF">GCM10022233_73370</name>
</gene>
<dbReference type="EMBL" id="BAAAZY010000024">
    <property type="protein sequence ID" value="GAA4081721.1"/>
    <property type="molecule type" value="Genomic_DNA"/>
</dbReference>
<name>A0ABP7W5N0_9ACTN</name>
<protein>
    <recommendedName>
        <fullName evidence="4">Transcriptional regulator LacI/GalR-like sensor domain-containing protein</fullName>
    </recommendedName>
</protein>
<reference evidence="6" key="1">
    <citation type="journal article" date="2019" name="Int. J. Syst. Evol. Microbiol.">
        <title>The Global Catalogue of Microorganisms (GCM) 10K type strain sequencing project: providing services to taxonomists for standard genome sequencing and annotation.</title>
        <authorList>
            <consortium name="The Broad Institute Genomics Platform"/>
            <consortium name="The Broad Institute Genome Sequencing Center for Infectious Disease"/>
            <person name="Wu L."/>
            <person name="Ma J."/>
        </authorList>
    </citation>
    <scope>NUCLEOTIDE SEQUENCE [LARGE SCALE GENOMIC DNA]</scope>
    <source>
        <strain evidence="6">JCM 16925</strain>
    </source>
</reference>
<keyword evidence="6" id="KW-1185">Reference proteome</keyword>
<evidence type="ECO:0000313" key="6">
    <source>
        <dbReference type="Proteomes" id="UP001499984"/>
    </source>
</evidence>
<keyword evidence="2" id="KW-0238">DNA-binding</keyword>
<evidence type="ECO:0000259" key="4">
    <source>
        <dbReference type="Pfam" id="PF13377"/>
    </source>
</evidence>
<evidence type="ECO:0000313" key="5">
    <source>
        <dbReference type="EMBL" id="GAA4081721.1"/>
    </source>
</evidence>
<sequence length="104" mass="10720">MPNEPAADRAEPGGTVPAGVFSPDLATRLINGPDQRARCAPRLLVAGRAVRGLTTIAPDKARIAQMAVSTLVGIFAGTASPPADVRAPHRLVVRGSTTRDSQAV</sequence>
<evidence type="ECO:0000256" key="2">
    <source>
        <dbReference type="ARBA" id="ARBA00023125"/>
    </source>
</evidence>
<dbReference type="Gene3D" id="3.40.50.2300">
    <property type="match status" value="1"/>
</dbReference>
<dbReference type="InterPro" id="IPR028082">
    <property type="entry name" value="Peripla_BP_I"/>
</dbReference>
<evidence type="ECO:0000256" key="3">
    <source>
        <dbReference type="ARBA" id="ARBA00023163"/>
    </source>
</evidence>
<comment type="caution">
    <text evidence="5">The sequence shown here is derived from an EMBL/GenBank/DDBJ whole genome shotgun (WGS) entry which is preliminary data.</text>
</comment>
<keyword evidence="3" id="KW-0804">Transcription</keyword>
<dbReference type="InterPro" id="IPR046335">
    <property type="entry name" value="LacI/GalR-like_sensor"/>
</dbReference>
<dbReference type="Pfam" id="PF13377">
    <property type="entry name" value="Peripla_BP_3"/>
    <property type="match status" value="1"/>
</dbReference>
<dbReference type="Proteomes" id="UP001499984">
    <property type="component" value="Unassembled WGS sequence"/>
</dbReference>
<organism evidence="5 6">
    <name type="scientific">Streptomyces shaanxiensis</name>
    <dbReference type="NCBI Taxonomy" id="653357"/>
    <lineage>
        <taxon>Bacteria</taxon>
        <taxon>Bacillati</taxon>
        <taxon>Actinomycetota</taxon>
        <taxon>Actinomycetes</taxon>
        <taxon>Kitasatosporales</taxon>
        <taxon>Streptomycetaceae</taxon>
        <taxon>Streptomyces</taxon>
    </lineage>
</organism>
<proteinExistence type="predicted"/>
<feature type="domain" description="Transcriptional regulator LacI/GalR-like sensor" evidence="4">
    <location>
        <begin position="47"/>
        <end position="97"/>
    </location>
</feature>
<dbReference type="SUPFAM" id="SSF53822">
    <property type="entry name" value="Periplasmic binding protein-like I"/>
    <property type="match status" value="1"/>
</dbReference>
<accession>A0ABP7W5N0</accession>
<keyword evidence="1" id="KW-0805">Transcription regulation</keyword>
<evidence type="ECO:0000256" key="1">
    <source>
        <dbReference type="ARBA" id="ARBA00023015"/>
    </source>
</evidence>